<feature type="coiled-coil region" evidence="5">
    <location>
        <begin position="134"/>
        <end position="161"/>
    </location>
</feature>
<dbReference type="Pfam" id="PF18052">
    <property type="entry name" value="Rx_N"/>
    <property type="match status" value="1"/>
</dbReference>
<comment type="caution">
    <text evidence="8">The sequence shown here is derived from an EMBL/GenBank/DDBJ whole genome shotgun (WGS) entry which is preliminary data.</text>
</comment>
<keyword evidence="3" id="KW-0611">Plant defense</keyword>
<evidence type="ECO:0000256" key="5">
    <source>
        <dbReference type="SAM" id="Coils"/>
    </source>
</evidence>
<dbReference type="InterPro" id="IPR002182">
    <property type="entry name" value="NB-ARC"/>
</dbReference>
<evidence type="ECO:0000259" key="7">
    <source>
        <dbReference type="Pfam" id="PF18052"/>
    </source>
</evidence>
<evidence type="ECO:0000313" key="8">
    <source>
        <dbReference type="EMBL" id="THF98599.1"/>
    </source>
</evidence>
<feature type="domain" description="NB-ARC" evidence="6">
    <location>
        <begin position="202"/>
        <end position="313"/>
    </location>
</feature>
<dbReference type="EMBL" id="SDRB02012166">
    <property type="protein sequence ID" value="THF98599.1"/>
    <property type="molecule type" value="Genomic_DNA"/>
</dbReference>
<evidence type="ECO:0008006" key="10">
    <source>
        <dbReference type="Google" id="ProtNLM"/>
    </source>
</evidence>
<feature type="domain" description="Disease resistance N-terminal" evidence="7">
    <location>
        <begin position="5"/>
        <end position="87"/>
    </location>
</feature>
<keyword evidence="2" id="KW-0547">Nucleotide-binding</keyword>
<dbReference type="SUPFAM" id="SSF52540">
    <property type="entry name" value="P-loop containing nucleoside triphosphate hydrolases"/>
    <property type="match status" value="1"/>
</dbReference>
<sequence>MAEIAVNLLAKKLKELLSSKIDMILEEKDQIQILYEDLQLLRTNLNDLQVKFFEHEQVKNLEARIRDLAYEAENTIDWFLVNFFSRKNIELEEIMKDDSEEEIMKDDSFITFLNKILYPKKIKKDHSLKDEIKEDDHSLNLEHVKEEIEAIKTEMMEISDSGLEAILQVGSCSSSGDSDSSKSNTNTWGVGEEEIMVGFEDEAMSLKEQLTGGSKQLQVISIVGMAGQGKTTLATKLYNDPLVVYHFYIRAWTSVSQEYRKRDLLIRLLSCVMKHTNGIDQMGDEKLCEKLYKSLKGQTYFIVMDDIWDTKAWLI</sequence>
<dbReference type="Pfam" id="PF00931">
    <property type="entry name" value="NB-ARC"/>
    <property type="match status" value="1"/>
</dbReference>
<dbReference type="GO" id="GO:0005524">
    <property type="term" value="F:ATP binding"/>
    <property type="evidence" value="ECO:0007669"/>
    <property type="project" value="UniProtKB-KW"/>
</dbReference>
<keyword evidence="1" id="KW-0677">Repeat</keyword>
<dbReference type="Gene3D" id="3.40.50.300">
    <property type="entry name" value="P-loop containing nucleotide triphosphate hydrolases"/>
    <property type="match status" value="1"/>
</dbReference>
<evidence type="ECO:0000256" key="2">
    <source>
        <dbReference type="ARBA" id="ARBA00022741"/>
    </source>
</evidence>
<name>A0A4S4D830_CAMSN</name>
<keyword evidence="4" id="KW-0067">ATP-binding</keyword>
<evidence type="ECO:0000256" key="3">
    <source>
        <dbReference type="ARBA" id="ARBA00022821"/>
    </source>
</evidence>
<evidence type="ECO:0000256" key="4">
    <source>
        <dbReference type="ARBA" id="ARBA00022840"/>
    </source>
</evidence>
<dbReference type="AlphaFoldDB" id="A0A4S4D830"/>
<protein>
    <recommendedName>
        <fullName evidence="10">NB-ARC domain-containing protein</fullName>
    </recommendedName>
</protein>
<evidence type="ECO:0000256" key="1">
    <source>
        <dbReference type="ARBA" id="ARBA00022737"/>
    </source>
</evidence>
<dbReference type="GO" id="GO:0043531">
    <property type="term" value="F:ADP binding"/>
    <property type="evidence" value="ECO:0007669"/>
    <property type="project" value="InterPro"/>
</dbReference>
<keyword evidence="9" id="KW-1185">Reference proteome</keyword>
<dbReference type="PRINTS" id="PR00364">
    <property type="entry name" value="DISEASERSIST"/>
</dbReference>
<dbReference type="Proteomes" id="UP000306102">
    <property type="component" value="Unassembled WGS sequence"/>
</dbReference>
<dbReference type="InterPro" id="IPR038005">
    <property type="entry name" value="RX-like_CC"/>
</dbReference>
<evidence type="ECO:0000313" key="9">
    <source>
        <dbReference type="Proteomes" id="UP000306102"/>
    </source>
</evidence>
<keyword evidence="5" id="KW-0175">Coiled coil</keyword>
<dbReference type="Gene3D" id="1.20.5.4130">
    <property type="match status" value="1"/>
</dbReference>
<dbReference type="CDD" id="cd14798">
    <property type="entry name" value="RX-CC_like"/>
    <property type="match status" value="1"/>
</dbReference>
<dbReference type="InterPro" id="IPR027417">
    <property type="entry name" value="P-loop_NTPase"/>
</dbReference>
<organism evidence="8 9">
    <name type="scientific">Camellia sinensis var. sinensis</name>
    <name type="common">China tea</name>
    <dbReference type="NCBI Taxonomy" id="542762"/>
    <lineage>
        <taxon>Eukaryota</taxon>
        <taxon>Viridiplantae</taxon>
        <taxon>Streptophyta</taxon>
        <taxon>Embryophyta</taxon>
        <taxon>Tracheophyta</taxon>
        <taxon>Spermatophyta</taxon>
        <taxon>Magnoliopsida</taxon>
        <taxon>eudicotyledons</taxon>
        <taxon>Gunneridae</taxon>
        <taxon>Pentapetalae</taxon>
        <taxon>asterids</taxon>
        <taxon>Ericales</taxon>
        <taxon>Theaceae</taxon>
        <taxon>Camellia</taxon>
    </lineage>
</organism>
<accession>A0A4S4D830</accession>
<evidence type="ECO:0000259" key="6">
    <source>
        <dbReference type="Pfam" id="PF00931"/>
    </source>
</evidence>
<reference evidence="8 9" key="1">
    <citation type="journal article" date="2018" name="Proc. Natl. Acad. Sci. U.S.A.">
        <title>Draft genome sequence of Camellia sinensis var. sinensis provides insights into the evolution of the tea genome and tea quality.</title>
        <authorList>
            <person name="Wei C."/>
            <person name="Yang H."/>
            <person name="Wang S."/>
            <person name="Zhao J."/>
            <person name="Liu C."/>
            <person name="Gao L."/>
            <person name="Xia E."/>
            <person name="Lu Y."/>
            <person name="Tai Y."/>
            <person name="She G."/>
            <person name="Sun J."/>
            <person name="Cao H."/>
            <person name="Tong W."/>
            <person name="Gao Q."/>
            <person name="Li Y."/>
            <person name="Deng W."/>
            <person name="Jiang X."/>
            <person name="Wang W."/>
            <person name="Chen Q."/>
            <person name="Zhang S."/>
            <person name="Li H."/>
            <person name="Wu J."/>
            <person name="Wang P."/>
            <person name="Li P."/>
            <person name="Shi C."/>
            <person name="Zheng F."/>
            <person name="Jian J."/>
            <person name="Huang B."/>
            <person name="Shan D."/>
            <person name="Shi M."/>
            <person name="Fang C."/>
            <person name="Yue Y."/>
            <person name="Li F."/>
            <person name="Li D."/>
            <person name="Wei S."/>
            <person name="Han B."/>
            <person name="Jiang C."/>
            <person name="Yin Y."/>
            <person name="Xia T."/>
            <person name="Zhang Z."/>
            <person name="Bennetzen J.L."/>
            <person name="Zhao S."/>
            <person name="Wan X."/>
        </authorList>
    </citation>
    <scope>NUCLEOTIDE SEQUENCE [LARGE SCALE GENOMIC DNA]</scope>
    <source>
        <strain evidence="9">cv. Shuchazao</strain>
        <tissue evidence="8">Leaf</tissue>
    </source>
</reference>
<gene>
    <name evidence="8" type="ORF">TEA_011271</name>
</gene>
<dbReference type="STRING" id="542762.A0A4S4D830"/>
<dbReference type="InterPro" id="IPR041118">
    <property type="entry name" value="Rx_N"/>
</dbReference>
<dbReference type="GO" id="GO:0006952">
    <property type="term" value="P:defense response"/>
    <property type="evidence" value="ECO:0007669"/>
    <property type="project" value="UniProtKB-KW"/>
</dbReference>
<proteinExistence type="predicted"/>
<dbReference type="PANTHER" id="PTHR19338:SF73">
    <property type="entry name" value="DISEASE RESISTANCE PROTEIN RGA2-LIKE"/>
    <property type="match status" value="1"/>
</dbReference>
<dbReference type="PANTHER" id="PTHR19338">
    <property type="entry name" value="TRANSLOCASE OF INNER MITOCHONDRIAL MEMBRANE 13 HOMOLOG"/>
    <property type="match status" value="1"/>
</dbReference>